<protein>
    <submittedName>
        <fullName evidence="1">Uncharacterized protein</fullName>
    </submittedName>
</protein>
<reference evidence="1 2" key="1">
    <citation type="submission" date="2023-05" db="EMBL/GenBank/DDBJ databases">
        <title>[ruminococcus] sp. nov., isolated from a pig farm feces dump.</title>
        <authorList>
            <person name="Chang Y.-H."/>
        </authorList>
    </citation>
    <scope>NUCLEOTIDE SEQUENCE [LARGE SCALE GENOMIC DNA]</scope>
    <source>
        <strain evidence="1 2">YH-rum2234</strain>
    </source>
</reference>
<keyword evidence="2" id="KW-1185">Reference proteome</keyword>
<sequence>MGKNSFNQVEIRFLDCFNPSIIQRPFQVSADYSSLTVKIPIEKRSANACLPADLADGYIIEFLTFPPITADTIISPIQMYFQYFYYIFVKQRYQRKKIFQIGNHEKNDADYRNCAACFYCFNCRTPHFQFKVIRKCRRMQSSPSSAQYIPAVFRQPFA</sequence>
<evidence type="ECO:0000313" key="2">
    <source>
        <dbReference type="Proteomes" id="UP001300383"/>
    </source>
</evidence>
<evidence type="ECO:0000313" key="1">
    <source>
        <dbReference type="EMBL" id="MDI9241097.1"/>
    </source>
</evidence>
<dbReference type="RefSeq" id="WP_283229599.1">
    <property type="nucleotide sequence ID" value="NZ_JASGBQ010000001.1"/>
</dbReference>
<accession>A0AAP4B8C3</accession>
<dbReference type="AlphaFoldDB" id="A0AAP4B8C3"/>
<organism evidence="1 2">
    <name type="scientific">Fusibacillus kribbianus</name>
    <dbReference type="NCBI Taxonomy" id="3044208"/>
    <lineage>
        <taxon>Bacteria</taxon>
        <taxon>Bacillati</taxon>
        <taxon>Bacillota</taxon>
        <taxon>Clostridia</taxon>
        <taxon>Lachnospirales</taxon>
        <taxon>Lachnospiraceae</taxon>
        <taxon>Fusibacillus</taxon>
    </lineage>
</organism>
<dbReference type="EMBL" id="JASGBQ010000001">
    <property type="protein sequence ID" value="MDI9241097.1"/>
    <property type="molecule type" value="Genomic_DNA"/>
</dbReference>
<gene>
    <name evidence="1" type="ORF">QJ036_01215</name>
</gene>
<proteinExistence type="predicted"/>
<comment type="caution">
    <text evidence="1">The sequence shown here is derived from an EMBL/GenBank/DDBJ whole genome shotgun (WGS) entry which is preliminary data.</text>
</comment>
<dbReference type="Proteomes" id="UP001300383">
    <property type="component" value="Unassembled WGS sequence"/>
</dbReference>
<name>A0AAP4B8C3_9FIRM</name>